<dbReference type="InterPro" id="IPR022398">
    <property type="entry name" value="Peptidase_S8_His-AS"/>
</dbReference>
<gene>
    <name evidence="7" type="ORF">G3I71_47005</name>
</gene>
<evidence type="ECO:0000256" key="4">
    <source>
        <dbReference type="ARBA" id="ARBA00022825"/>
    </source>
</evidence>
<dbReference type="InterPro" id="IPR000209">
    <property type="entry name" value="Peptidase_S8/S53_dom"/>
</dbReference>
<dbReference type="PANTHER" id="PTHR43399">
    <property type="entry name" value="SUBTILISIN-RELATED"/>
    <property type="match status" value="1"/>
</dbReference>
<evidence type="ECO:0000256" key="5">
    <source>
        <dbReference type="PROSITE-ProRule" id="PRU01240"/>
    </source>
</evidence>
<keyword evidence="3" id="KW-0378">Hydrolase</keyword>
<dbReference type="PANTHER" id="PTHR43399:SF4">
    <property type="entry name" value="CELL WALL-ASSOCIATED PROTEASE"/>
    <property type="match status" value="1"/>
</dbReference>
<keyword evidence="2" id="KW-0645">Protease</keyword>
<feature type="non-terminal residue" evidence="7">
    <location>
        <position position="160"/>
    </location>
</feature>
<name>A0A6B3C9H5_9ACTN</name>
<dbReference type="PROSITE" id="PS00136">
    <property type="entry name" value="SUBTILASE_ASP"/>
    <property type="match status" value="1"/>
</dbReference>
<evidence type="ECO:0000313" key="7">
    <source>
        <dbReference type="EMBL" id="NEC93116.1"/>
    </source>
</evidence>
<feature type="non-terminal residue" evidence="7">
    <location>
        <position position="1"/>
    </location>
</feature>
<keyword evidence="4" id="KW-0720">Serine protease</keyword>
<dbReference type="GO" id="GO:0004252">
    <property type="term" value="F:serine-type endopeptidase activity"/>
    <property type="evidence" value="ECO:0007669"/>
    <property type="project" value="InterPro"/>
</dbReference>
<reference evidence="7" key="1">
    <citation type="submission" date="2020-01" db="EMBL/GenBank/DDBJ databases">
        <title>Insect and environment-associated Actinomycetes.</title>
        <authorList>
            <person name="Currrie C."/>
            <person name="Chevrette M."/>
            <person name="Carlson C."/>
            <person name="Stubbendieck R."/>
            <person name="Wendt-Pienkowski E."/>
        </authorList>
    </citation>
    <scope>NUCLEOTIDE SEQUENCE</scope>
    <source>
        <strain evidence="7">SID12501</strain>
    </source>
</reference>
<dbReference type="PROSITE" id="PS00137">
    <property type="entry name" value="SUBTILASE_HIS"/>
    <property type="match status" value="1"/>
</dbReference>
<dbReference type="InterPro" id="IPR015500">
    <property type="entry name" value="Peptidase_S8_subtilisin-rel"/>
</dbReference>
<dbReference type="PRINTS" id="PR00723">
    <property type="entry name" value="SUBTILISIN"/>
</dbReference>
<comment type="similarity">
    <text evidence="1 5">Belongs to the peptidase S8 family.</text>
</comment>
<accession>A0A6B3C9H5</accession>
<dbReference type="GO" id="GO:0006508">
    <property type="term" value="P:proteolysis"/>
    <property type="evidence" value="ECO:0007669"/>
    <property type="project" value="UniProtKB-KW"/>
</dbReference>
<dbReference type="AlphaFoldDB" id="A0A6B3C9H5"/>
<dbReference type="Pfam" id="PF00082">
    <property type="entry name" value="Peptidase_S8"/>
    <property type="match status" value="1"/>
</dbReference>
<comment type="caution">
    <text evidence="5">Lacks conserved residue(s) required for the propagation of feature annotation.</text>
</comment>
<evidence type="ECO:0000259" key="6">
    <source>
        <dbReference type="Pfam" id="PF00082"/>
    </source>
</evidence>
<dbReference type="InterPro" id="IPR051048">
    <property type="entry name" value="Peptidase_S8/S53_subtilisin"/>
</dbReference>
<sequence length="160" mass="16368">ALVLGDADQLRTLADDPNVRSVRLVAERTLDNAAQVEFTKALATWQSTGVLGTDITVGVIDTGIDYTHAAFGGPGTVEAYEAAYGEDGTGPVPAGSFDPDKFLGGYDFAGTNYNADGTDPAQLVPVPDENPIDVHGHGTHVAGAAAGYGVTPDGTTFDGD</sequence>
<evidence type="ECO:0000256" key="3">
    <source>
        <dbReference type="ARBA" id="ARBA00022801"/>
    </source>
</evidence>
<dbReference type="RefSeq" id="WP_164325069.1">
    <property type="nucleotide sequence ID" value="NZ_JAAGLU010000505.1"/>
</dbReference>
<dbReference type="SUPFAM" id="SSF52743">
    <property type="entry name" value="Subtilisin-like"/>
    <property type="match status" value="1"/>
</dbReference>
<dbReference type="InterPro" id="IPR023827">
    <property type="entry name" value="Peptidase_S8_Asp-AS"/>
</dbReference>
<comment type="caution">
    <text evidence="7">The sequence shown here is derived from an EMBL/GenBank/DDBJ whole genome shotgun (WGS) entry which is preliminary data.</text>
</comment>
<evidence type="ECO:0000256" key="1">
    <source>
        <dbReference type="ARBA" id="ARBA00011073"/>
    </source>
</evidence>
<dbReference type="PROSITE" id="PS51892">
    <property type="entry name" value="SUBTILASE"/>
    <property type="match status" value="1"/>
</dbReference>
<proteinExistence type="inferred from homology"/>
<dbReference type="Gene3D" id="3.40.50.200">
    <property type="entry name" value="Peptidase S8/S53 domain"/>
    <property type="match status" value="1"/>
</dbReference>
<evidence type="ECO:0000256" key="2">
    <source>
        <dbReference type="ARBA" id="ARBA00022670"/>
    </source>
</evidence>
<dbReference type="InterPro" id="IPR036852">
    <property type="entry name" value="Peptidase_S8/S53_dom_sf"/>
</dbReference>
<organism evidence="7">
    <name type="scientific">Streptomyces sp. SID12501</name>
    <dbReference type="NCBI Taxonomy" id="2706042"/>
    <lineage>
        <taxon>Bacteria</taxon>
        <taxon>Bacillati</taxon>
        <taxon>Actinomycetota</taxon>
        <taxon>Actinomycetes</taxon>
        <taxon>Kitasatosporales</taxon>
        <taxon>Streptomycetaceae</taxon>
        <taxon>Streptomyces</taxon>
    </lineage>
</organism>
<feature type="domain" description="Peptidase S8/S53" evidence="6">
    <location>
        <begin position="52"/>
        <end position="148"/>
    </location>
</feature>
<protein>
    <submittedName>
        <fullName evidence="7">S8 family serine peptidase</fullName>
    </submittedName>
</protein>
<dbReference type="EMBL" id="JAAGLU010000505">
    <property type="protein sequence ID" value="NEC93116.1"/>
    <property type="molecule type" value="Genomic_DNA"/>
</dbReference>